<keyword evidence="4" id="KW-0407">Ion channel</keyword>
<feature type="transmembrane region" description="Helical" evidence="2">
    <location>
        <begin position="50"/>
        <end position="71"/>
    </location>
</feature>
<keyword evidence="2" id="KW-0812">Transmembrane</keyword>
<protein>
    <submittedName>
        <fullName evidence="4">Potassium channel family protein</fullName>
    </submittedName>
</protein>
<evidence type="ECO:0000313" key="5">
    <source>
        <dbReference type="Proteomes" id="UP001432222"/>
    </source>
</evidence>
<reference evidence="4" key="1">
    <citation type="submission" date="2022-10" db="EMBL/GenBank/DDBJ databases">
        <title>The complete genomes of actinobacterial strains from the NBC collection.</title>
        <authorList>
            <person name="Joergensen T.S."/>
            <person name="Alvarez Arevalo M."/>
            <person name="Sterndorff E.B."/>
            <person name="Faurdal D."/>
            <person name="Vuksanovic O."/>
            <person name="Mourched A.-S."/>
            <person name="Charusanti P."/>
            <person name="Shaw S."/>
            <person name="Blin K."/>
            <person name="Weber T."/>
        </authorList>
    </citation>
    <scope>NUCLEOTIDE SEQUENCE</scope>
    <source>
        <strain evidence="4">NBC_00222</strain>
    </source>
</reference>
<dbReference type="GO" id="GO:0034220">
    <property type="term" value="P:monoatomic ion transmembrane transport"/>
    <property type="evidence" value="ECO:0007669"/>
    <property type="project" value="UniProtKB-KW"/>
</dbReference>
<gene>
    <name evidence="4" type="ORF">OHA16_22380</name>
</gene>
<dbReference type="RefSeq" id="WP_328956225.1">
    <property type="nucleotide sequence ID" value="NZ_CP108110.1"/>
</dbReference>
<organism evidence="4 5">
    <name type="scientific">Kitasatospora purpeofusca</name>
    <dbReference type="NCBI Taxonomy" id="67352"/>
    <lineage>
        <taxon>Bacteria</taxon>
        <taxon>Bacillati</taxon>
        <taxon>Actinomycetota</taxon>
        <taxon>Actinomycetes</taxon>
        <taxon>Kitasatosporales</taxon>
        <taxon>Streptomycetaceae</taxon>
        <taxon>Kitasatospora</taxon>
    </lineage>
</organism>
<accession>A0ABZ1U2P0</accession>
<feature type="compositionally biased region" description="Basic residues" evidence="1">
    <location>
        <begin position="207"/>
        <end position="217"/>
    </location>
</feature>
<dbReference type="Pfam" id="PF07885">
    <property type="entry name" value="Ion_trans_2"/>
    <property type="match status" value="1"/>
</dbReference>
<sequence length="233" mass="24778">MSANQQPPPILPPVHPDPRAWGLLLGSFALLMLGYFTLPLRALGDDHPLLSWVLFAAVLTLLTGLLLARIVDSMRGTGRHPGVWLAFLICFSLTVFAGTYYVLADHPGEFHGLVTRLDALYFTVVTMATIGYGDITAAGQGPRLVVLLQIVYNFVFLAAAAGALSRTVRSGMEVRAHRSEDDPGPPPGHRLAHGHGGRPGPGLGQGRRSRGLLRGRKHHEDGGGHGSGGHKGG</sequence>
<evidence type="ECO:0000259" key="3">
    <source>
        <dbReference type="Pfam" id="PF07885"/>
    </source>
</evidence>
<feature type="transmembrane region" description="Helical" evidence="2">
    <location>
        <begin position="115"/>
        <end position="132"/>
    </location>
</feature>
<keyword evidence="4" id="KW-0813">Transport</keyword>
<evidence type="ECO:0000313" key="4">
    <source>
        <dbReference type="EMBL" id="WUQ85465.1"/>
    </source>
</evidence>
<name>A0ABZ1U2P0_9ACTN</name>
<dbReference type="InterPro" id="IPR013099">
    <property type="entry name" value="K_chnl_dom"/>
</dbReference>
<feature type="domain" description="Potassium channel" evidence="3">
    <location>
        <begin position="89"/>
        <end position="168"/>
    </location>
</feature>
<keyword evidence="4" id="KW-0406">Ion transport</keyword>
<dbReference type="SUPFAM" id="SSF81324">
    <property type="entry name" value="Voltage-gated potassium channels"/>
    <property type="match status" value="1"/>
</dbReference>
<dbReference type="Proteomes" id="UP001432222">
    <property type="component" value="Chromosome"/>
</dbReference>
<evidence type="ECO:0000256" key="1">
    <source>
        <dbReference type="SAM" id="MobiDB-lite"/>
    </source>
</evidence>
<proteinExistence type="predicted"/>
<keyword evidence="2" id="KW-0472">Membrane</keyword>
<feature type="transmembrane region" description="Helical" evidence="2">
    <location>
        <begin position="83"/>
        <end position="103"/>
    </location>
</feature>
<keyword evidence="2" id="KW-1133">Transmembrane helix</keyword>
<keyword evidence="5" id="KW-1185">Reference proteome</keyword>
<feature type="transmembrane region" description="Helical" evidence="2">
    <location>
        <begin position="144"/>
        <end position="165"/>
    </location>
</feature>
<dbReference type="EMBL" id="CP108110">
    <property type="protein sequence ID" value="WUQ85465.1"/>
    <property type="molecule type" value="Genomic_DNA"/>
</dbReference>
<feature type="transmembrane region" description="Helical" evidence="2">
    <location>
        <begin position="20"/>
        <end position="38"/>
    </location>
</feature>
<evidence type="ECO:0000256" key="2">
    <source>
        <dbReference type="SAM" id="Phobius"/>
    </source>
</evidence>
<feature type="region of interest" description="Disordered" evidence="1">
    <location>
        <begin position="174"/>
        <end position="233"/>
    </location>
</feature>
<dbReference type="Gene3D" id="1.10.287.70">
    <property type="match status" value="1"/>
</dbReference>
<feature type="compositionally biased region" description="Gly residues" evidence="1">
    <location>
        <begin position="224"/>
        <end position="233"/>
    </location>
</feature>